<gene>
    <name evidence="1" type="ORF">EXU30_00085</name>
</gene>
<dbReference type="OrthoDB" id="9813892at2"/>
<dbReference type="InterPro" id="IPR015943">
    <property type="entry name" value="WD40/YVTN_repeat-like_dom_sf"/>
</dbReference>
<keyword evidence="2" id="KW-1185">Reference proteome</keyword>
<dbReference type="Proteomes" id="UP000291106">
    <property type="component" value="Chromosome"/>
</dbReference>
<dbReference type="EMBL" id="CP036200">
    <property type="protein sequence ID" value="QBF81267.1"/>
    <property type="molecule type" value="Genomic_DNA"/>
</dbReference>
<dbReference type="AlphaFoldDB" id="A0A411PCG6"/>
<evidence type="ECO:0000313" key="1">
    <source>
        <dbReference type="EMBL" id="QBF81267.1"/>
    </source>
</evidence>
<dbReference type="Gene3D" id="2.130.10.10">
    <property type="entry name" value="YVTN repeat-like/Quinoprotein amine dehydrogenase"/>
    <property type="match status" value="1"/>
</dbReference>
<dbReference type="KEGG" id="smai:EXU30_00085"/>
<protein>
    <submittedName>
        <fullName evidence="1">Uncharacterized protein</fullName>
    </submittedName>
</protein>
<accession>A0A411PCG6</accession>
<organism evidence="1 2">
    <name type="scientific">Shewanella maritima</name>
    <dbReference type="NCBI Taxonomy" id="2520507"/>
    <lineage>
        <taxon>Bacteria</taxon>
        <taxon>Pseudomonadati</taxon>
        <taxon>Pseudomonadota</taxon>
        <taxon>Gammaproteobacteria</taxon>
        <taxon>Alteromonadales</taxon>
        <taxon>Shewanellaceae</taxon>
        <taxon>Shewanella</taxon>
    </lineage>
</organism>
<dbReference type="RefSeq" id="WP_130597275.1">
    <property type="nucleotide sequence ID" value="NZ_CP036200.1"/>
</dbReference>
<reference evidence="1 2" key="1">
    <citation type="submission" date="2019-02" db="EMBL/GenBank/DDBJ databases">
        <title>Shewanella sp. D4-2 isolated from Dokdo Island.</title>
        <authorList>
            <person name="Baek K."/>
        </authorList>
    </citation>
    <scope>NUCLEOTIDE SEQUENCE [LARGE SCALE GENOMIC DNA]</scope>
    <source>
        <strain evidence="1 2">D4-2</strain>
    </source>
</reference>
<proteinExistence type="predicted"/>
<evidence type="ECO:0000313" key="2">
    <source>
        <dbReference type="Proteomes" id="UP000291106"/>
    </source>
</evidence>
<dbReference type="SUPFAM" id="SSF110296">
    <property type="entry name" value="Oligoxyloglucan reducing end-specific cellobiohydrolase"/>
    <property type="match status" value="1"/>
</dbReference>
<name>A0A411PCG6_9GAMM</name>
<sequence>MLIKTYLTKGIPNSIAQGGKYFYLVTAADVVDIRFMKDSQSLTELHTEMREGMSNQFDKRVSGVTLQSESDQYVEFWISDTKLDYSKLAAGGAAANVNGGTVFCPAGKSLAVPSDFRRKAISIKVSDTCQIGGLDVSTFNGFTLEPNERIKAESRGDIWVYREPAKVTVTQGAAEKAAPPYDAFESTPSGLDFSIASMCQILNGALVAHRSFTPVYLDDDATWKPMTYKNESVHPQTTHNIAFFDDNALYVTNQNGRIYKSTDGKELAHLTTVKYGQDLDGNTINTYFGGDCYMQVFDSGQHIMYSNYDRVYVSRNGGASWWYTPVTPQKAFKDVKYTADQKALLASFYNSVYRLDLTNPSAEWEQVLDHGSSIIQDARHLAIAGNYIFKAYYSHSDSRYHVVASADNGLTWSEIDSGSSDKMKSCIGVMAFGSSIIFQGKNAIGVINDVTSSLNINWFESGLALADASADFASAMYYDPADETVNVFQAGAGSTPATTVISYPIAVTAGYLDGVTLSWLAEID</sequence>